<dbReference type="Pfam" id="PF20732">
    <property type="entry name" value="NamZ_C"/>
    <property type="match status" value="1"/>
</dbReference>
<dbReference type="Gene3D" id="3.40.50.12170">
    <property type="entry name" value="Uncharacterised protein PF07075, DUF1343"/>
    <property type="match status" value="1"/>
</dbReference>
<dbReference type="InterPro" id="IPR048502">
    <property type="entry name" value="NamZ_N"/>
</dbReference>
<dbReference type="InterPro" id="IPR048503">
    <property type="entry name" value="NamZ_C"/>
</dbReference>
<evidence type="ECO:0000313" key="3">
    <source>
        <dbReference type="EMBL" id="KMM34158.1"/>
    </source>
</evidence>
<dbReference type="Proteomes" id="UP000036166">
    <property type="component" value="Unassembled WGS sequence"/>
</dbReference>
<dbReference type="AlphaFoldDB" id="A0A0J6CLW5"/>
<dbReference type="GO" id="GO:0033922">
    <property type="term" value="F:peptidoglycan beta-N-acetylmuramidase activity"/>
    <property type="evidence" value="ECO:0007669"/>
    <property type="project" value="InterPro"/>
</dbReference>
<dbReference type="RefSeq" id="WP_048315130.1">
    <property type="nucleotide sequence ID" value="NZ_LFJV01000022.1"/>
</dbReference>
<dbReference type="Pfam" id="PF07075">
    <property type="entry name" value="NamZ_N"/>
    <property type="match status" value="1"/>
</dbReference>
<dbReference type="EMBL" id="LFJV01000022">
    <property type="protein sequence ID" value="KMM34158.1"/>
    <property type="molecule type" value="Genomic_DNA"/>
</dbReference>
<feature type="domain" description="Peptidoglycan beta-N-acetylmuramidase NamZ C-terminal" evidence="2">
    <location>
        <begin position="253"/>
        <end position="392"/>
    </location>
</feature>
<evidence type="ECO:0000313" key="4">
    <source>
        <dbReference type="Proteomes" id="UP000036166"/>
    </source>
</evidence>
<protein>
    <recommendedName>
        <fullName evidence="5">DUF1343 domain-containing protein</fullName>
    </recommendedName>
</protein>
<reference evidence="3 4" key="1">
    <citation type="submission" date="2015-06" db="EMBL/GenBank/DDBJ databases">
        <title>Draft Genome Sequence of Parabacteroides goldsteinii with Putative Novel Metallo-Beta-Lactamases Isolated from a Blood Culture from a Human Patient.</title>
        <authorList>
            <person name="Krogh T.J."/>
            <person name="Agergaard C.N."/>
            <person name="Moller-Jensen J."/>
            <person name="Justesen U.S."/>
        </authorList>
    </citation>
    <scope>NUCLEOTIDE SEQUENCE [LARGE SCALE GENOMIC DNA]</scope>
    <source>
        <strain evidence="3 4">910340</strain>
    </source>
</reference>
<dbReference type="PANTHER" id="PTHR42915">
    <property type="entry name" value="HYPOTHETICAL 460 KDA PROTEIN IN FEUA-SIGW INTERGENIC REGION [PRECURSOR]"/>
    <property type="match status" value="1"/>
</dbReference>
<organism evidence="3 4">
    <name type="scientific">Parabacteroides goldsteinii</name>
    <dbReference type="NCBI Taxonomy" id="328812"/>
    <lineage>
        <taxon>Bacteria</taxon>
        <taxon>Pseudomonadati</taxon>
        <taxon>Bacteroidota</taxon>
        <taxon>Bacteroidia</taxon>
        <taxon>Bacteroidales</taxon>
        <taxon>Tannerellaceae</taxon>
        <taxon>Parabacteroides</taxon>
    </lineage>
</organism>
<dbReference type="PIRSF" id="PIRSF016719">
    <property type="entry name" value="UCP016719"/>
    <property type="match status" value="1"/>
</dbReference>
<evidence type="ECO:0008006" key="5">
    <source>
        <dbReference type="Google" id="ProtNLM"/>
    </source>
</evidence>
<gene>
    <name evidence="3" type="ORF">ACM15_08475</name>
</gene>
<dbReference type="Gene3D" id="3.90.1150.140">
    <property type="match status" value="1"/>
</dbReference>
<feature type="domain" description="Peptidoglycan beta-N-acetylmuramidase NamZ N-terminal" evidence="1">
    <location>
        <begin position="48"/>
        <end position="248"/>
    </location>
</feature>
<dbReference type="PANTHER" id="PTHR42915:SF1">
    <property type="entry name" value="PEPTIDOGLYCAN BETA-N-ACETYLMURAMIDASE NAMZ"/>
    <property type="match status" value="1"/>
</dbReference>
<sequence length="403" mass="46218">MKTVFRLTLWFIGILLMPGLQASTTQEPLVLGAERMDVITRLLKDKQVGLVINQTSILEKQQKHLLDALVEKGIQVKKVFAPEHGFRGTADAGEEVKDSRDLKTGIPIVSIYGKNKKPTAEQLNGLDVIVFDIQDVGARFYTYISTMHYVMEACAENGVEFIVLDRPNPNDFVDGPIRQKGFESFVGVDPIPLLHGLTVGELAWMINSEGWLKSSPDSCKLHIVKMENWKHGDPYWLPVKPSPNLPNDQSIRLYPSLCFFEATNVSVGRGTYYPFQVIGYPDRKYGDFAFTPVSLPGFDTNPLQKDKECYGIDLREYPFEGGLTLRFFLDFYNKAGNEQAFFFSRPQWFDLLAGTKELRYQIVRGLTEEEIRESWQPELDKYKQMRKKYLLYPDYPQKTIKNR</sequence>
<evidence type="ECO:0000259" key="1">
    <source>
        <dbReference type="Pfam" id="PF07075"/>
    </source>
</evidence>
<proteinExistence type="predicted"/>
<accession>A0A0J6CLW5</accession>
<name>A0A0J6CLW5_9BACT</name>
<dbReference type="InterPro" id="IPR008302">
    <property type="entry name" value="NamZ"/>
</dbReference>
<evidence type="ECO:0000259" key="2">
    <source>
        <dbReference type="Pfam" id="PF20732"/>
    </source>
</evidence>
<dbReference type="PATRIC" id="fig|328812.4.peg.2219"/>
<comment type="caution">
    <text evidence="3">The sequence shown here is derived from an EMBL/GenBank/DDBJ whole genome shotgun (WGS) entry which is preliminary data.</text>
</comment>